<dbReference type="PANTHER" id="PTHR15688">
    <property type="entry name" value="KINETOCHORE-ASSOCIATED PROTEIN 1"/>
    <property type="match status" value="1"/>
</dbReference>
<feature type="compositionally biased region" description="Polar residues" evidence="1">
    <location>
        <begin position="2211"/>
        <end position="2226"/>
    </location>
</feature>
<sequence>MASVRDISLSLVDSDAANTNTYDEQSIVDGWDATVLDQLNHQSTARKGGANNCSGTISGNAVAHGSNVTYVSNNPESTVLWKKSFEPDRVGRVTSNSEGSIVAVSTDGGTISLLRGRDGTVLATRRVSSSASKAANIFFVNGSHQFETDMLVIVAPTETERQSQNIIVVSAINGKSLNSEEPTLVADAARGMSIDALKLSSETWDEHGIISSLEGCFIDNQTVRFVVGDSQGRVYLYDYNMDQKVPATLVKTLRFQNEDNSKTHKWSFDTRIGFVIHDTSDQGSIFLFSLVSEKTQKICWYHMTSMNLLLEHSIESSSTSHDQPKLLAFEPLRSCSCSSALALAIAFKSSDSVAGAEIHVIQSAIKIEGNSQNIVEEANVEEDKERILILSQPKCIYKIPQDPSLAKSVVGIDLAAISNIGPYSFRYGIKYDTGSDDIKEFVSSYSVDKGGVAGRFRLHLSQGEFDQADELLASEGSSESRPFASLHGSEVAVSRLQHILHQNSSLSQEHMIEAKECLQRLAMGAVSGGEIGVKCLIDASSSLSEWPMSFPFTGKASGPPIGEFRMALAAMSTTIASALKSVVPAHEKYLKGEKTRIDNQCAAMQCIESMMDPNGDGLLLSPPISSVQSIPQLFRALVSSGSFTTAERVHSSDWGEEITAEVVASSILSIASTTDPRLYVRWLENKVIANLSINHQLLKVLQAWTCRTADDLDDHENEEDKCGLDSSILLLEAVHKATVKLHTIVHSSFASYSPFIEEQEQFVGYQPPSTISESLDSLGDSSLSFDSSSPRASSFNSVTRPFSRDGSRGASIEKQANPTILQLGLRGAARKSVAKTTISALSSRLSNTSRSMSTLDPRRRNLDTVDDFEKLEEEHDDDCVEQKLRHSKELKMARAIGLVKQKVSLREYSAMGGARFVSTELVQYNSKNARTDTDRQQYLFEGVKPFCDFADVDFDVAITNYCNQLCDNHKSNLEVLEEAASLSRCCSLSQVRCQIALKVLRSALLCNSNTSCWSALSNDATEWAVDDEMRSEIEEATRLLVIDGIVRRYCGKAARDFFRVSNPHHGLKLVHHVCRHIDNPSVLSDVFALCDAFTHISRSEACVLILQRLVFASEKSCKEIESCQKTRAEQCTFLLEKINAVDPRLAHTVGSRAISFCMDTINECSDSLARGSKFHQPRNMERCISASSAACSMLAYMHAISLEGPRDNVFKSLTFAALGSESWLSLLREVQRIGELQSLFSIFVSLTDLRTRSRHNDIAMTLLRPARDIYLPKRTPDTIKKLRSVLIKAKRGFELLIGDDEHEIVSVWCTAIGATASFLATQADEGACDELLEASNVLDNISSVSAFQSVVNIAMSHCKRASKEVARILSPTQVEAGISTSDSIQLGMRCMARASSLLEEHALIFCPQELLASMVTLANLTETVSQLLVRADGGSGEIIEQFQSELDAKARTRRDPSSSPESAVETKKVSFRIPSAPILHSSWYIGDGLLLPPLEALMYCLEYCQDTLGMKIMKVPSDLLRQGSIYSFLASRGAHTMELRMLSCSASIGLSQPNHTRNDFTLNQSASLFEDSVRALAERSLGGSGNGITSGTVDSQLAVSHLLSLSVKLAFKVYRASLPTAISRRDFSRVLALSNIGVFTGKGGAVVGWKNQSSFVVQCQRLSSNSIWWNVLKSFGVPFDPRSFDESKKSKKEEKESKTSKSAVNYVASLVPLLIHNASLQLGKPHHARELALRFVRAYKLDPHFAAQKHIEFMLSWPGATLILNKNKDAGKAQSNHSIATTKCGTDPRNDLALCETAVKDSLQLLPSAMARSAVLRRCLVSLENLNESGYDYERYSVILFLYQCELSAVVSARGSSKNIDDIALQQELERVERRQDALAILSSFFHGDRINSRPHFPSFFLPLPKSFKLATGSGTAPLPMCGVLGATDPGIAHMEMFDPLSPLHDFLTKDPGTATATALAPLCHSLGIPSGYIHARSLIQRFLKSTIHGTSMPLFETNVKPIVNRLHSARDASELSEWCAIQCAQDEKECLKNLELALTYAIKASKEAEQQRSQNGKEDRESIETERRALEAVKRISLLKATLSDKLRVENILLQDQDKTVRLCQADKILSKLTHEIHRNPTHGEELSPESFVESLLVVASLATAEACLDSRSNFTISHFRKVATRVHEGCKNLANQYSHVHAGNCARVLARRWLMHGDEISKKGASDAVQKSSSSDGNTKQNFELNHAGNESMVNIDEDETIDFVMDLNALGEVEEVWSDDVGPTGSSSEKVNTVISQEEPSALKSIGSSRESSDFSVARVALRIAFVVSFADGYHATNDEDNTENLENKKLDQKQNEKNKSKPGLSRIALQAAHPRRDSAMKHANDLLRIVFARSGGAVPSFLPKRTPLKSLASSSGNLHYVDESSGAHADEKTVTFSMRHRALRAASVLCPQAALQRVIDESSYFNCSNGESSCTLSKCVFGSFVAMEIEAMGLQLPHSDLVQLSTMNFPSYARALWRHRSPNGYRGFKGRFLLLLLEMSTKDGIVTDAALTISVLSEMLEMELPRTLLSGCECIAKLHKHKDSLDLLLSSGNGKSIIFNMLKKVSLHVFAELGKNISKTIIVDDCLATVKRLGNVVVNLFLGRYEEQKVLEFIKVLANLVSNCAEDTEALSVGLLEIAVNVACAMPPGETRASAFSCLALIPGGKELVKAQFCTVLSESKRDIEDMMTSSDWIQEAETLFVADIAAAVHDV</sequence>
<dbReference type="GO" id="GO:1990423">
    <property type="term" value="C:RZZ complex"/>
    <property type="evidence" value="ECO:0007669"/>
    <property type="project" value="TreeGrafter"/>
</dbReference>
<reference evidence="2" key="1">
    <citation type="submission" date="2021-01" db="EMBL/GenBank/DDBJ databases">
        <authorList>
            <person name="Corre E."/>
            <person name="Pelletier E."/>
            <person name="Niang G."/>
            <person name="Scheremetjew M."/>
            <person name="Finn R."/>
            <person name="Kale V."/>
            <person name="Holt S."/>
            <person name="Cochrane G."/>
            <person name="Meng A."/>
            <person name="Brown T."/>
            <person name="Cohen L."/>
        </authorList>
    </citation>
    <scope>NUCLEOTIDE SEQUENCE</scope>
    <source>
        <strain evidence="2">CCMP2084</strain>
    </source>
</reference>
<feature type="region of interest" description="Disordered" evidence="1">
    <location>
        <begin position="2320"/>
        <end position="2350"/>
    </location>
</feature>
<feature type="compositionally biased region" description="Low complexity" evidence="1">
    <location>
        <begin position="785"/>
        <end position="797"/>
    </location>
</feature>
<dbReference type="GO" id="GO:0000070">
    <property type="term" value="P:mitotic sister chromatid segregation"/>
    <property type="evidence" value="ECO:0007669"/>
    <property type="project" value="TreeGrafter"/>
</dbReference>
<dbReference type="GO" id="GO:0005737">
    <property type="term" value="C:cytoplasm"/>
    <property type="evidence" value="ECO:0007669"/>
    <property type="project" value="TreeGrafter"/>
</dbReference>
<dbReference type="EMBL" id="HBHQ01007686">
    <property type="protein sequence ID" value="CAD9813334.1"/>
    <property type="molecule type" value="Transcribed_RNA"/>
</dbReference>
<dbReference type="GO" id="GO:0031267">
    <property type="term" value="F:small GTPase binding"/>
    <property type="evidence" value="ECO:0007669"/>
    <property type="project" value="TreeGrafter"/>
</dbReference>
<protein>
    <submittedName>
        <fullName evidence="2">Uncharacterized protein</fullName>
    </submittedName>
</protein>
<feature type="region of interest" description="Disordered" evidence="1">
    <location>
        <begin position="785"/>
        <end position="810"/>
    </location>
</feature>
<proteinExistence type="predicted"/>
<gene>
    <name evidence="2" type="ORF">ASEP1449_LOCUS5159</name>
</gene>
<organism evidence="2">
    <name type="scientific">Attheya septentrionalis</name>
    <dbReference type="NCBI Taxonomy" id="420275"/>
    <lineage>
        <taxon>Eukaryota</taxon>
        <taxon>Sar</taxon>
        <taxon>Stramenopiles</taxon>
        <taxon>Ochrophyta</taxon>
        <taxon>Bacillariophyta</taxon>
        <taxon>Coscinodiscophyceae</taxon>
        <taxon>Chaetocerotophycidae</taxon>
        <taxon>Chaetocerotales</taxon>
        <taxon>Attheyaceae</taxon>
        <taxon>Attheya</taxon>
    </lineage>
</organism>
<dbReference type="InterPro" id="IPR052802">
    <property type="entry name" value="KNTC1"/>
</dbReference>
<dbReference type="SUPFAM" id="SSF50998">
    <property type="entry name" value="Quinoprotein alcohol dehydrogenase-like"/>
    <property type="match status" value="1"/>
</dbReference>
<name>A0A7S2UA57_9STRA</name>
<evidence type="ECO:0000313" key="2">
    <source>
        <dbReference type="EMBL" id="CAD9813334.1"/>
    </source>
</evidence>
<dbReference type="PANTHER" id="PTHR15688:SF1">
    <property type="entry name" value="KINETOCHORE-ASSOCIATED PROTEIN 1"/>
    <property type="match status" value="1"/>
</dbReference>
<dbReference type="GO" id="GO:1903394">
    <property type="term" value="P:protein localization to kinetochore involved in kinetochore assembly"/>
    <property type="evidence" value="ECO:0007669"/>
    <property type="project" value="TreeGrafter"/>
</dbReference>
<evidence type="ECO:0000256" key="1">
    <source>
        <dbReference type="SAM" id="MobiDB-lite"/>
    </source>
</evidence>
<feature type="compositionally biased region" description="Basic and acidic residues" evidence="1">
    <location>
        <begin position="2329"/>
        <end position="2343"/>
    </location>
</feature>
<dbReference type="GO" id="GO:0005828">
    <property type="term" value="C:kinetochore microtubule"/>
    <property type="evidence" value="ECO:0007669"/>
    <property type="project" value="TreeGrafter"/>
</dbReference>
<feature type="region of interest" description="Disordered" evidence="1">
    <location>
        <begin position="2206"/>
        <end position="2231"/>
    </location>
</feature>
<accession>A0A7S2UA57</accession>
<dbReference type="InterPro" id="IPR011047">
    <property type="entry name" value="Quinoprotein_ADH-like_sf"/>
</dbReference>
<dbReference type="GO" id="GO:0007094">
    <property type="term" value="P:mitotic spindle assembly checkpoint signaling"/>
    <property type="evidence" value="ECO:0007669"/>
    <property type="project" value="TreeGrafter"/>
</dbReference>